<comment type="subcellular location">
    <subcellularLocation>
        <location evidence="1">Lipid droplet</location>
    </subcellularLocation>
</comment>
<dbReference type="AlphaFoldDB" id="A0A8S4B8Z5"/>
<evidence type="ECO:0000256" key="2">
    <source>
        <dbReference type="ARBA" id="ARBA00006311"/>
    </source>
</evidence>
<organism evidence="4 5">
    <name type="scientific">Menidia menidia</name>
    <name type="common">Atlantic silverside</name>
    <dbReference type="NCBI Taxonomy" id="238744"/>
    <lineage>
        <taxon>Eukaryota</taxon>
        <taxon>Metazoa</taxon>
        <taxon>Chordata</taxon>
        <taxon>Craniata</taxon>
        <taxon>Vertebrata</taxon>
        <taxon>Euteleostomi</taxon>
        <taxon>Actinopterygii</taxon>
        <taxon>Neopterygii</taxon>
        <taxon>Teleostei</taxon>
        <taxon>Neoteleostei</taxon>
        <taxon>Acanthomorphata</taxon>
        <taxon>Ovalentaria</taxon>
        <taxon>Atherinomorphae</taxon>
        <taxon>Atheriniformes</taxon>
        <taxon>Atherinopsidae</taxon>
        <taxon>Menidiinae</taxon>
        <taxon>Menidia</taxon>
    </lineage>
</organism>
<sequence length="331" mass="36269">MPKNNNLKVPSAVARLAQLPVVRSACATLSGLYNDAKSSSCNLKSMCEAMESRATALSSTVAPVILKFEPQISIANEVACKSLDWLETSFPVILSPTDQVVATAKNKMQEIQDVVSITAKGTMGCVQYTVTWAMSQILPADGADQSLVERVVSVAGVSLDSVLSLSEAFMDQVLPPSDKDEDEAHSVKGFESATHKGRYPERIISLTTNLFKRTYHLAGCRAQTVQLTQQVLETVSRSTSLVQCSWMSLVCSLQGLPQYFQYQAVSAFFFVAQMYNVSSLPSKQIQYKKRPGNVAQAYLDQVQPQTPAFRMRPTRTFALDNGCNVKGCVRR</sequence>
<keyword evidence="5" id="KW-1185">Reference proteome</keyword>
<evidence type="ECO:0000313" key="4">
    <source>
        <dbReference type="EMBL" id="CAG5928517.1"/>
    </source>
</evidence>
<name>A0A8S4B8Z5_9TELE</name>
<dbReference type="GO" id="GO:0010890">
    <property type="term" value="P:positive regulation of triglyceride storage"/>
    <property type="evidence" value="ECO:0007669"/>
    <property type="project" value="TreeGrafter"/>
</dbReference>
<proteinExistence type="inferred from homology"/>
<evidence type="ECO:0000256" key="3">
    <source>
        <dbReference type="ARBA" id="ARBA00022677"/>
    </source>
</evidence>
<dbReference type="Pfam" id="PF03036">
    <property type="entry name" value="Perilipin"/>
    <property type="match status" value="1"/>
</dbReference>
<dbReference type="PANTHER" id="PTHR14024:SF49">
    <property type="entry name" value="LIPID STORAGE DROPLETS SURFACE-BINDING PROTEIN 1"/>
    <property type="match status" value="1"/>
</dbReference>
<dbReference type="GO" id="GO:0019915">
    <property type="term" value="P:lipid storage"/>
    <property type="evidence" value="ECO:0007669"/>
    <property type="project" value="TreeGrafter"/>
</dbReference>
<evidence type="ECO:0000256" key="1">
    <source>
        <dbReference type="ARBA" id="ARBA00004502"/>
    </source>
</evidence>
<accession>A0A8S4B8Z5</accession>
<protein>
    <submittedName>
        <fullName evidence="4">(Atlantic silverside) hypothetical protein</fullName>
    </submittedName>
</protein>
<dbReference type="OrthoDB" id="376826at2759"/>
<dbReference type="GO" id="GO:0005811">
    <property type="term" value="C:lipid droplet"/>
    <property type="evidence" value="ECO:0007669"/>
    <property type="project" value="UniProtKB-SubCell"/>
</dbReference>
<dbReference type="Proteomes" id="UP000677803">
    <property type="component" value="Unassembled WGS sequence"/>
</dbReference>
<evidence type="ECO:0000313" key="5">
    <source>
        <dbReference type="Proteomes" id="UP000677803"/>
    </source>
</evidence>
<comment type="similarity">
    <text evidence="2">Belongs to the perilipin family.</text>
</comment>
<comment type="caution">
    <text evidence="4">The sequence shown here is derived from an EMBL/GenBank/DDBJ whole genome shotgun (WGS) entry which is preliminary data.</text>
</comment>
<dbReference type="EMBL" id="CAJRST010013335">
    <property type="protein sequence ID" value="CAG5928517.1"/>
    <property type="molecule type" value="Genomic_DNA"/>
</dbReference>
<keyword evidence="3" id="KW-0551">Lipid droplet</keyword>
<dbReference type="PANTHER" id="PTHR14024">
    <property type="entry name" value="PERILIPIN"/>
    <property type="match status" value="1"/>
</dbReference>
<dbReference type="InterPro" id="IPR004279">
    <property type="entry name" value="Perilipin"/>
</dbReference>
<reference evidence="4" key="1">
    <citation type="submission" date="2021-05" db="EMBL/GenBank/DDBJ databases">
        <authorList>
            <person name="Tigano A."/>
        </authorList>
    </citation>
    <scope>NUCLEOTIDE SEQUENCE</scope>
</reference>
<gene>
    <name evidence="4" type="ORF">MMEN_LOCUS12177</name>
</gene>
<dbReference type="SUPFAM" id="SSF109775">
    <property type="entry name" value="Mannose-6-phosphate receptor binding protein 1 (Tip47), C-terminal domain"/>
    <property type="match status" value="1"/>
</dbReference>
<dbReference type="GO" id="GO:0005829">
    <property type="term" value="C:cytosol"/>
    <property type="evidence" value="ECO:0007669"/>
    <property type="project" value="TreeGrafter"/>
</dbReference>